<dbReference type="EMBL" id="CP000816">
    <property type="protein sequence ID" value="ABU82348.1"/>
    <property type="molecule type" value="Genomic_DNA"/>
</dbReference>
<dbReference type="PANTHER" id="PTHR42663:SF6">
    <property type="entry name" value="HYDROLASE C777.06C-RELATED"/>
    <property type="match status" value="1"/>
</dbReference>
<accession>A8ABP6</accession>
<proteinExistence type="predicted"/>
<dbReference type="KEGG" id="iho:Igni_1171"/>
<dbReference type="eggNOG" id="arCOG00499">
    <property type="taxonomic scope" value="Archaea"/>
</dbReference>
<name>A8ABP6_IGNH4</name>
<dbReference type="PhylomeDB" id="A8ABP6"/>
<dbReference type="AlphaFoldDB" id="A8ABP6"/>
<dbReference type="Pfam" id="PF12706">
    <property type="entry name" value="Lactamase_B_2"/>
    <property type="match status" value="1"/>
</dbReference>
<evidence type="ECO:0000259" key="1">
    <source>
        <dbReference type="SMART" id="SM00849"/>
    </source>
</evidence>
<dbReference type="HOGENOM" id="CLU_044538_3_0_2"/>
<organism evidence="2 3">
    <name type="scientific">Ignicoccus hospitalis (strain KIN4/I / DSM 18386 / JCM 14125)</name>
    <dbReference type="NCBI Taxonomy" id="453591"/>
    <lineage>
        <taxon>Archaea</taxon>
        <taxon>Thermoproteota</taxon>
        <taxon>Thermoprotei</taxon>
        <taxon>Desulfurococcales</taxon>
        <taxon>Desulfurococcaceae</taxon>
        <taxon>Ignicoccus</taxon>
    </lineage>
</organism>
<dbReference type="RefSeq" id="WP_012123312.1">
    <property type="nucleotide sequence ID" value="NC_009776.1"/>
</dbReference>
<evidence type="ECO:0000313" key="2">
    <source>
        <dbReference type="EMBL" id="ABU82348.1"/>
    </source>
</evidence>
<sequence>MRAHFLGTGPASGWPAYGKETEKRRRPSTYAFECGEAKFFIDVGSWEAALEGAKRLGNVDFILISHAHVDHWGGLNFFRWGPEMPTFSIKETFEHPYFREIKDAPFSLKLLEVRPFETFEIKGVKITPFPLNHSIPASGFLVECGSKLAYALDTKWLPQESLELLKGSVDYLIVDAALPKGEEGAHNTYEEALRLGKEIGAKVVFAVHLLPSVREAEVLAEGEALGVKVEVPDDGDSFEL</sequence>
<dbReference type="Gene3D" id="3.60.15.10">
    <property type="entry name" value="Ribonuclease Z/Hydroxyacylglutathione hydrolase-like"/>
    <property type="match status" value="1"/>
</dbReference>
<dbReference type="SMART" id="SM00849">
    <property type="entry name" value="Lactamase_B"/>
    <property type="match status" value="1"/>
</dbReference>
<dbReference type="OrthoDB" id="73420at2157"/>
<dbReference type="GeneID" id="5562095"/>
<dbReference type="InterPro" id="IPR036866">
    <property type="entry name" value="RibonucZ/Hydroxyglut_hydro"/>
</dbReference>
<dbReference type="InterPro" id="IPR001279">
    <property type="entry name" value="Metallo-B-lactamas"/>
</dbReference>
<gene>
    <name evidence="2" type="ordered locus">Igni_1171</name>
</gene>
<dbReference type="STRING" id="453591.Igni_1171"/>
<dbReference type="Proteomes" id="UP000000262">
    <property type="component" value="Chromosome"/>
</dbReference>
<evidence type="ECO:0000313" key="3">
    <source>
        <dbReference type="Proteomes" id="UP000000262"/>
    </source>
</evidence>
<dbReference type="SUPFAM" id="SSF56281">
    <property type="entry name" value="Metallo-hydrolase/oxidoreductase"/>
    <property type="match status" value="1"/>
</dbReference>
<protein>
    <submittedName>
        <fullName evidence="2">Beta-lactamase domain protein</fullName>
    </submittedName>
</protein>
<keyword evidence="3" id="KW-1185">Reference proteome</keyword>
<feature type="domain" description="Metallo-beta-lactamase" evidence="1">
    <location>
        <begin position="26"/>
        <end position="208"/>
    </location>
</feature>
<reference evidence="2 3" key="1">
    <citation type="journal article" date="2008" name="Genome Biol.">
        <title>A genomic analysis of the archaeal system Ignicoccus hospitalis-Nanoarchaeum equitans.</title>
        <authorList>
            <person name="Podar M."/>
            <person name="Anderson I."/>
            <person name="Makarova K.S."/>
            <person name="Elkins J.G."/>
            <person name="Ivanova N."/>
            <person name="Wall M.A."/>
            <person name="Lykidis A."/>
            <person name="Mavromatis K."/>
            <person name="Sun H."/>
            <person name="Hudson M.E."/>
            <person name="Chen W."/>
            <person name="Deciu C."/>
            <person name="Hutchison D."/>
            <person name="Eads J.R."/>
            <person name="Anderson A."/>
            <person name="Fernandes F."/>
            <person name="Szeto E."/>
            <person name="Lapidus A."/>
            <person name="Kyrpides N.C."/>
            <person name="Saier M.H.Jr."/>
            <person name="Richardson P.M."/>
            <person name="Rachel R."/>
            <person name="Huber H."/>
            <person name="Eisen J.A."/>
            <person name="Koonin E.V."/>
            <person name="Keller M."/>
            <person name="Stetter K.O."/>
        </authorList>
    </citation>
    <scope>NUCLEOTIDE SEQUENCE [LARGE SCALE GENOMIC DNA]</scope>
    <source>
        <strain evidence="3">KIN4/I / DSM 18386 / JCM 14125</strain>
    </source>
</reference>
<dbReference type="PANTHER" id="PTHR42663">
    <property type="entry name" value="HYDROLASE C777.06C-RELATED-RELATED"/>
    <property type="match status" value="1"/>
</dbReference>